<comment type="similarity">
    <text evidence="5">Belongs to the SAT4 family.</text>
</comment>
<gene>
    <name evidence="9" type="ORF">B0T15DRAFT_192147</name>
</gene>
<evidence type="ECO:0000256" key="3">
    <source>
        <dbReference type="ARBA" id="ARBA00022989"/>
    </source>
</evidence>
<sequence>MEWAERGRRLVIWAAVMWALAAAAVVLRLISRGRILRVLGPTDCLIVLTLAFSLVNTIAIGFHVAHGLGHRIADLGWDEIRVFFQVMYYEVIANMLSLSLTKISVLLLFLDIFVVSWVRRVAYILLVVATLCGLFTLLTNILYCIPVSAFWDFTIVDRRCIAVPLKYYIDASLNLALDFAILFLPLPVIWPMTLPWRQKLWLYSIFALGFFICIISVLRFHFINISLLTSDPTYTGIYLIYWSMMEINVAIIIACVPTLKPLVVRLCPRLLNTRRSCESDEPDGSPHPPTISSPPRQPLSPEMRHF</sequence>
<keyword evidence="10" id="KW-1185">Reference proteome</keyword>
<evidence type="ECO:0000256" key="6">
    <source>
        <dbReference type="SAM" id="MobiDB-lite"/>
    </source>
</evidence>
<feature type="domain" description="Rhodopsin" evidence="8">
    <location>
        <begin position="27"/>
        <end position="264"/>
    </location>
</feature>
<organism evidence="9 10">
    <name type="scientific">Chaetomium strumarium</name>
    <dbReference type="NCBI Taxonomy" id="1170767"/>
    <lineage>
        <taxon>Eukaryota</taxon>
        <taxon>Fungi</taxon>
        <taxon>Dikarya</taxon>
        <taxon>Ascomycota</taxon>
        <taxon>Pezizomycotina</taxon>
        <taxon>Sordariomycetes</taxon>
        <taxon>Sordariomycetidae</taxon>
        <taxon>Sordariales</taxon>
        <taxon>Chaetomiaceae</taxon>
        <taxon>Chaetomium</taxon>
    </lineage>
</organism>
<comment type="subcellular location">
    <subcellularLocation>
        <location evidence="1">Membrane</location>
        <topology evidence="1">Multi-pass membrane protein</topology>
    </subcellularLocation>
</comment>
<dbReference type="RefSeq" id="XP_062721035.1">
    <property type="nucleotide sequence ID" value="XM_062862458.1"/>
</dbReference>
<keyword evidence="3 7" id="KW-1133">Transmembrane helix</keyword>
<evidence type="ECO:0000256" key="5">
    <source>
        <dbReference type="ARBA" id="ARBA00038359"/>
    </source>
</evidence>
<feature type="transmembrane region" description="Helical" evidence="7">
    <location>
        <begin position="200"/>
        <end position="218"/>
    </location>
</feature>
<accession>A0AAJ0M178</accession>
<feature type="transmembrane region" description="Helical" evidence="7">
    <location>
        <begin position="171"/>
        <end position="193"/>
    </location>
</feature>
<evidence type="ECO:0000256" key="1">
    <source>
        <dbReference type="ARBA" id="ARBA00004141"/>
    </source>
</evidence>
<evidence type="ECO:0000313" key="10">
    <source>
        <dbReference type="Proteomes" id="UP001273166"/>
    </source>
</evidence>
<dbReference type="PANTHER" id="PTHR33048:SF47">
    <property type="entry name" value="INTEGRAL MEMBRANE PROTEIN-RELATED"/>
    <property type="match status" value="1"/>
</dbReference>
<feature type="transmembrane region" description="Helical" evidence="7">
    <location>
        <begin position="122"/>
        <end position="151"/>
    </location>
</feature>
<reference evidence="9" key="1">
    <citation type="journal article" date="2023" name="Mol. Phylogenet. Evol.">
        <title>Genome-scale phylogeny and comparative genomics of the fungal order Sordariales.</title>
        <authorList>
            <person name="Hensen N."/>
            <person name="Bonometti L."/>
            <person name="Westerberg I."/>
            <person name="Brannstrom I.O."/>
            <person name="Guillou S."/>
            <person name="Cros-Aarteil S."/>
            <person name="Calhoun S."/>
            <person name="Haridas S."/>
            <person name="Kuo A."/>
            <person name="Mondo S."/>
            <person name="Pangilinan J."/>
            <person name="Riley R."/>
            <person name="LaButti K."/>
            <person name="Andreopoulos B."/>
            <person name="Lipzen A."/>
            <person name="Chen C."/>
            <person name="Yan M."/>
            <person name="Daum C."/>
            <person name="Ng V."/>
            <person name="Clum A."/>
            <person name="Steindorff A."/>
            <person name="Ohm R.A."/>
            <person name="Martin F."/>
            <person name="Silar P."/>
            <person name="Natvig D.O."/>
            <person name="Lalanne C."/>
            <person name="Gautier V."/>
            <person name="Ament-Velasquez S.L."/>
            <person name="Kruys A."/>
            <person name="Hutchinson M.I."/>
            <person name="Powell A.J."/>
            <person name="Barry K."/>
            <person name="Miller A.N."/>
            <person name="Grigoriev I.V."/>
            <person name="Debuchy R."/>
            <person name="Gladieux P."/>
            <person name="Hiltunen Thoren M."/>
            <person name="Johannesson H."/>
        </authorList>
    </citation>
    <scope>NUCLEOTIDE SEQUENCE</scope>
    <source>
        <strain evidence="9">CBS 333.67</strain>
    </source>
</reference>
<feature type="transmembrane region" description="Helical" evidence="7">
    <location>
        <begin position="86"/>
        <end position="110"/>
    </location>
</feature>
<dbReference type="GeneID" id="87881287"/>
<evidence type="ECO:0000256" key="2">
    <source>
        <dbReference type="ARBA" id="ARBA00022692"/>
    </source>
</evidence>
<feature type="transmembrane region" description="Helical" evidence="7">
    <location>
        <begin position="12"/>
        <end position="30"/>
    </location>
</feature>
<feature type="compositionally biased region" description="Pro residues" evidence="6">
    <location>
        <begin position="285"/>
        <end position="298"/>
    </location>
</feature>
<evidence type="ECO:0000313" key="9">
    <source>
        <dbReference type="EMBL" id="KAK3305255.1"/>
    </source>
</evidence>
<dbReference type="Proteomes" id="UP001273166">
    <property type="component" value="Unassembled WGS sequence"/>
</dbReference>
<comment type="caution">
    <text evidence="9">The sequence shown here is derived from an EMBL/GenBank/DDBJ whole genome shotgun (WGS) entry which is preliminary data.</text>
</comment>
<proteinExistence type="inferred from homology"/>
<keyword evidence="2 7" id="KW-0812">Transmembrane</keyword>
<dbReference type="InterPro" id="IPR049326">
    <property type="entry name" value="Rhodopsin_dom_fungi"/>
</dbReference>
<dbReference type="InterPro" id="IPR052337">
    <property type="entry name" value="SAT4-like"/>
</dbReference>
<feature type="transmembrane region" description="Helical" evidence="7">
    <location>
        <begin position="42"/>
        <end position="66"/>
    </location>
</feature>
<evidence type="ECO:0000256" key="7">
    <source>
        <dbReference type="SAM" id="Phobius"/>
    </source>
</evidence>
<dbReference type="PANTHER" id="PTHR33048">
    <property type="entry name" value="PTH11-LIKE INTEGRAL MEMBRANE PROTEIN (AFU_ORTHOLOGUE AFUA_5G11245)"/>
    <property type="match status" value="1"/>
</dbReference>
<feature type="region of interest" description="Disordered" evidence="6">
    <location>
        <begin position="276"/>
        <end position="306"/>
    </location>
</feature>
<dbReference type="GO" id="GO:0016020">
    <property type="term" value="C:membrane"/>
    <property type="evidence" value="ECO:0007669"/>
    <property type="project" value="UniProtKB-SubCell"/>
</dbReference>
<evidence type="ECO:0000256" key="4">
    <source>
        <dbReference type="ARBA" id="ARBA00023136"/>
    </source>
</evidence>
<name>A0AAJ0M178_9PEZI</name>
<dbReference type="Pfam" id="PF20684">
    <property type="entry name" value="Fung_rhodopsin"/>
    <property type="match status" value="1"/>
</dbReference>
<dbReference type="EMBL" id="JAUDZG010000004">
    <property type="protein sequence ID" value="KAK3305255.1"/>
    <property type="molecule type" value="Genomic_DNA"/>
</dbReference>
<reference evidence="9" key="2">
    <citation type="submission" date="2023-06" db="EMBL/GenBank/DDBJ databases">
        <authorList>
            <consortium name="Lawrence Berkeley National Laboratory"/>
            <person name="Mondo S.J."/>
            <person name="Hensen N."/>
            <person name="Bonometti L."/>
            <person name="Westerberg I."/>
            <person name="Brannstrom I.O."/>
            <person name="Guillou S."/>
            <person name="Cros-Aarteil S."/>
            <person name="Calhoun S."/>
            <person name="Haridas S."/>
            <person name="Kuo A."/>
            <person name="Pangilinan J."/>
            <person name="Riley R."/>
            <person name="Labutti K."/>
            <person name="Andreopoulos B."/>
            <person name="Lipzen A."/>
            <person name="Chen C."/>
            <person name="Yanf M."/>
            <person name="Daum C."/>
            <person name="Ng V."/>
            <person name="Clum A."/>
            <person name="Steindorff A."/>
            <person name="Ohm R."/>
            <person name="Martin F."/>
            <person name="Silar P."/>
            <person name="Natvig D."/>
            <person name="Lalanne C."/>
            <person name="Gautier V."/>
            <person name="Ament-Velasquez S.L."/>
            <person name="Kruys A."/>
            <person name="Hutchinson M.I."/>
            <person name="Powell A.J."/>
            <person name="Barry K."/>
            <person name="Miller A.N."/>
            <person name="Grigoriev I.V."/>
            <person name="Debuchy R."/>
            <person name="Gladieux P."/>
            <person name="Thoren M.H."/>
            <person name="Johannesson H."/>
        </authorList>
    </citation>
    <scope>NUCLEOTIDE SEQUENCE</scope>
    <source>
        <strain evidence="9">CBS 333.67</strain>
    </source>
</reference>
<keyword evidence="4 7" id="KW-0472">Membrane</keyword>
<protein>
    <recommendedName>
        <fullName evidence="8">Rhodopsin domain-containing protein</fullName>
    </recommendedName>
</protein>
<evidence type="ECO:0000259" key="8">
    <source>
        <dbReference type="Pfam" id="PF20684"/>
    </source>
</evidence>
<dbReference type="AlphaFoldDB" id="A0AAJ0M178"/>
<feature type="transmembrane region" description="Helical" evidence="7">
    <location>
        <begin position="238"/>
        <end position="259"/>
    </location>
</feature>